<feature type="transmembrane region" description="Helical" evidence="6">
    <location>
        <begin position="443"/>
        <end position="463"/>
    </location>
</feature>
<comment type="caution">
    <text evidence="7">The sequence shown here is derived from an EMBL/GenBank/DDBJ whole genome shotgun (WGS) entry which is preliminary data.</text>
</comment>
<evidence type="ECO:0000256" key="5">
    <source>
        <dbReference type="SAM" id="MobiDB-lite"/>
    </source>
</evidence>
<comment type="subcellular location">
    <subcellularLocation>
        <location evidence="1">Membrane</location>
        <topology evidence="1">Multi-pass membrane protein</topology>
    </subcellularLocation>
</comment>
<feature type="transmembrane region" description="Helical" evidence="6">
    <location>
        <begin position="311"/>
        <end position="331"/>
    </location>
</feature>
<evidence type="ECO:0000256" key="3">
    <source>
        <dbReference type="ARBA" id="ARBA00022989"/>
    </source>
</evidence>
<reference evidence="7 8" key="1">
    <citation type="journal article" date="2016" name="Sci. Rep.">
        <title>Insights into Adaptations to a Near-Obligate Nematode Endoparasitic Lifestyle from the Finished Genome of Drechmeria coniospora.</title>
        <authorList>
            <person name="Zhang L."/>
            <person name="Zhou Z."/>
            <person name="Guo Q."/>
            <person name="Fokkens L."/>
            <person name="Miskei M."/>
            <person name="Pocsi I."/>
            <person name="Zhang W."/>
            <person name="Chen M."/>
            <person name="Wang L."/>
            <person name="Sun Y."/>
            <person name="Donzelli B.G."/>
            <person name="Gibson D.M."/>
            <person name="Nelson D.R."/>
            <person name="Luo J.G."/>
            <person name="Rep M."/>
            <person name="Liu H."/>
            <person name="Yang S."/>
            <person name="Wang J."/>
            <person name="Krasnoff S.B."/>
            <person name="Xu Y."/>
            <person name="Molnar I."/>
            <person name="Lin M."/>
        </authorList>
    </citation>
    <scope>NUCLEOTIDE SEQUENCE [LARGE SCALE GENOMIC DNA]</scope>
    <source>
        <strain evidence="7 8">ARSEF 6962</strain>
    </source>
</reference>
<evidence type="ECO:0000313" key="8">
    <source>
        <dbReference type="Proteomes" id="UP000076580"/>
    </source>
</evidence>
<evidence type="ECO:0000256" key="6">
    <source>
        <dbReference type="SAM" id="Phobius"/>
    </source>
</evidence>
<feature type="transmembrane region" description="Helical" evidence="6">
    <location>
        <begin position="611"/>
        <end position="631"/>
    </location>
</feature>
<dbReference type="RefSeq" id="XP_040660100.1">
    <property type="nucleotide sequence ID" value="XM_040799217.1"/>
</dbReference>
<feature type="compositionally biased region" description="Basic and acidic residues" evidence="5">
    <location>
        <begin position="1"/>
        <end position="10"/>
    </location>
</feature>
<keyword evidence="3 6" id="KW-1133">Transmembrane helix</keyword>
<dbReference type="InterPro" id="IPR011701">
    <property type="entry name" value="MFS"/>
</dbReference>
<feature type="region of interest" description="Disordered" evidence="5">
    <location>
        <begin position="1"/>
        <end position="42"/>
    </location>
</feature>
<feature type="transmembrane region" description="Helical" evidence="6">
    <location>
        <begin position="114"/>
        <end position="134"/>
    </location>
</feature>
<dbReference type="PANTHER" id="PTHR23502">
    <property type="entry name" value="MAJOR FACILITATOR SUPERFAMILY"/>
    <property type="match status" value="1"/>
</dbReference>
<feature type="transmembrane region" description="Helical" evidence="6">
    <location>
        <begin position="186"/>
        <end position="203"/>
    </location>
</feature>
<feature type="transmembrane region" description="Helical" evidence="6">
    <location>
        <begin position="338"/>
        <end position="357"/>
    </location>
</feature>
<dbReference type="InParanoid" id="A0A151GUJ5"/>
<evidence type="ECO:0000313" key="7">
    <source>
        <dbReference type="EMBL" id="KYK60748.1"/>
    </source>
</evidence>
<dbReference type="EMBL" id="LAYC01000001">
    <property type="protein sequence ID" value="KYK60748.1"/>
    <property type="molecule type" value="Genomic_DNA"/>
</dbReference>
<evidence type="ECO:0000256" key="4">
    <source>
        <dbReference type="ARBA" id="ARBA00023136"/>
    </source>
</evidence>
<dbReference type="GeneID" id="63714529"/>
<keyword evidence="4 6" id="KW-0472">Membrane</keyword>
<feature type="compositionally biased region" description="Basic and acidic residues" evidence="5">
    <location>
        <begin position="664"/>
        <end position="676"/>
    </location>
</feature>
<feature type="transmembrane region" description="Helical" evidence="6">
    <location>
        <begin position="475"/>
        <end position="495"/>
    </location>
</feature>
<proteinExistence type="predicted"/>
<feature type="transmembrane region" description="Helical" evidence="6">
    <location>
        <begin position="515"/>
        <end position="536"/>
    </location>
</feature>
<protein>
    <submittedName>
        <fullName evidence="7">MFS multidrug transporter</fullName>
    </submittedName>
</protein>
<dbReference type="InterPro" id="IPR036259">
    <property type="entry name" value="MFS_trans_sf"/>
</dbReference>
<feature type="transmembrane region" description="Helical" evidence="6">
    <location>
        <begin position="155"/>
        <end position="174"/>
    </location>
</feature>
<evidence type="ECO:0000256" key="1">
    <source>
        <dbReference type="ARBA" id="ARBA00004141"/>
    </source>
</evidence>
<dbReference type="GO" id="GO:0005886">
    <property type="term" value="C:plasma membrane"/>
    <property type="evidence" value="ECO:0007669"/>
    <property type="project" value="TreeGrafter"/>
</dbReference>
<dbReference type="PANTHER" id="PTHR23502:SF12">
    <property type="entry name" value="MULTIDRUG TRANSPORTER, PUTATIVE (AFU_ORTHOLOGUE AFUA_1G06440)-RELATED"/>
    <property type="match status" value="1"/>
</dbReference>
<dbReference type="Gene3D" id="1.20.1250.20">
    <property type="entry name" value="MFS general substrate transporter like domains"/>
    <property type="match status" value="1"/>
</dbReference>
<organism evidence="7 8">
    <name type="scientific">Drechmeria coniospora</name>
    <name type="common">Nematophagous fungus</name>
    <name type="synonym">Meria coniospora</name>
    <dbReference type="NCBI Taxonomy" id="98403"/>
    <lineage>
        <taxon>Eukaryota</taxon>
        <taxon>Fungi</taxon>
        <taxon>Dikarya</taxon>
        <taxon>Ascomycota</taxon>
        <taxon>Pezizomycotina</taxon>
        <taxon>Sordariomycetes</taxon>
        <taxon>Hypocreomycetidae</taxon>
        <taxon>Hypocreales</taxon>
        <taxon>Ophiocordycipitaceae</taxon>
        <taxon>Drechmeria</taxon>
    </lineage>
</organism>
<feature type="transmembrane region" description="Helical" evidence="6">
    <location>
        <begin position="215"/>
        <end position="246"/>
    </location>
</feature>
<accession>A0A151GUJ5</accession>
<sequence length="685" mass="74804">MAADPEKAESLTDESIDGSSSSATEVPTFEAIAPSRTNQSRRSIATQRLGSGDAYEVLAYAVTPDVETEAEREAREPITYTRTGTSVTSVASRPPDFEVMFDDDDVENPRNWSFGYRCWCVAVVSLATWVATMYSTSYTSSTPGLMSEFASSTTTVTLGMTTYLLGLAAGSLVVAPMSEVYGRRPVYIVCLILWALLIIPCGLARSLTTIIVTRFFGYVILVFLVFLVFPVFPVFLLFLVFLVFLVPPPPPLPPLSPLPPPPPLPPPHSPALSPVLARPRPAFFGAVMISNAPGTVVDISNPDYLARSMSFFGVAPLNGPVTGPIIGGFVFQYLGWRWSNWIVLIMAGLTIALMLTVDETYAPAILKRKAARLRRRTDDPRWWCQYDQRVSTLHLLRVNLSRPFVLFATEPILWFLNFWCAAPRALADRPPRSPPPSLTVEPCRISVVYGILYLCFVAYPIVFSQHRGWGPGTSGLAFTGIGVGTLAAIAAEPLFRRLIHAQPRDPETGKVLPEAQALVMAIGSVSATLGQLGFSWTCLPVTIHFAAPMAFGIPFGFGNTLSFIYGSNYLAGTYGIYAASALAGNAVIRSIFGAALPLAGPKMFEALSPRWAGTLLGLLEAMTIPIPFVFWRYGGRIRARSGMIRQLRDEDERMEAKRAKNAARLERMKAKHEAQERPPSSGETG</sequence>
<dbReference type="Proteomes" id="UP000076580">
    <property type="component" value="Chromosome 01"/>
</dbReference>
<feature type="transmembrane region" description="Helical" evidence="6">
    <location>
        <begin position="542"/>
        <end position="564"/>
    </location>
</feature>
<evidence type="ECO:0000256" key="2">
    <source>
        <dbReference type="ARBA" id="ARBA00022692"/>
    </source>
</evidence>
<dbReference type="STRING" id="98403.A0A151GUJ5"/>
<name>A0A151GUJ5_DRECN</name>
<dbReference type="GO" id="GO:0022857">
    <property type="term" value="F:transmembrane transporter activity"/>
    <property type="evidence" value="ECO:0007669"/>
    <property type="project" value="InterPro"/>
</dbReference>
<keyword evidence="8" id="KW-1185">Reference proteome</keyword>
<gene>
    <name evidence="7" type="ORF">DCS_01886</name>
</gene>
<dbReference type="Pfam" id="PF07690">
    <property type="entry name" value="MFS_1"/>
    <property type="match status" value="2"/>
</dbReference>
<dbReference type="SUPFAM" id="SSF103473">
    <property type="entry name" value="MFS general substrate transporter"/>
    <property type="match status" value="2"/>
</dbReference>
<dbReference type="AlphaFoldDB" id="A0A151GUJ5"/>
<keyword evidence="2 6" id="KW-0812">Transmembrane</keyword>
<feature type="transmembrane region" description="Helical" evidence="6">
    <location>
        <begin position="576"/>
        <end position="599"/>
    </location>
</feature>
<feature type="region of interest" description="Disordered" evidence="5">
    <location>
        <begin position="664"/>
        <end position="685"/>
    </location>
</feature>